<reference evidence="3" key="1">
    <citation type="submission" date="2025-08" db="UniProtKB">
        <authorList>
            <consortium name="RefSeq"/>
        </authorList>
    </citation>
    <scope>IDENTIFICATION</scope>
    <source>
        <tissue evidence="3">Gonads</tissue>
    </source>
</reference>
<evidence type="ECO:0000256" key="1">
    <source>
        <dbReference type="SAM" id="Coils"/>
    </source>
</evidence>
<dbReference type="AlphaFoldDB" id="A0A1S3GZH6"/>
<evidence type="ECO:0000313" key="3">
    <source>
        <dbReference type="RefSeq" id="XP_013378631.1"/>
    </source>
</evidence>
<dbReference type="InParanoid" id="A0A1S3GZH6"/>
<dbReference type="OMA" id="ECLKVEM"/>
<dbReference type="InterPro" id="IPR038927">
    <property type="entry name" value="C6orf163"/>
</dbReference>
<name>A0A1S3GZH6_LINAN</name>
<feature type="coiled-coil region" evidence="1">
    <location>
        <begin position="189"/>
        <end position="296"/>
    </location>
</feature>
<dbReference type="Proteomes" id="UP000085678">
    <property type="component" value="Unplaced"/>
</dbReference>
<dbReference type="PANTHER" id="PTHR34645:SF1">
    <property type="entry name" value="GENE 136-RELATED"/>
    <property type="match status" value="1"/>
</dbReference>
<keyword evidence="2" id="KW-1185">Reference proteome</keyword>
<gene>
    <name evidence="3" type="primary">LOC106150406</name>
</gene>
<dbReference type="OrthoDB" id="8774892at2759"/>
<dbReference type="PANTHER" id="PTHR34645">
    <property type="entry name" value="SIMILAR TO HYPOTHETICAL PROTEIN"/>
    <property type="match status" value="1"/>
</dbReference>
<organism evidence="2 3">
    <name type="scientific">Lingula anatina</name>
    <name type="common">Brachiopod</name>
    <name type="synonym">Lingula unguis</name>
    <dbReference type="NCBI Taxonomy" id="7574"/>
    <lineage>
        <taxon>Eukaryota</taxon>
        <taxon>Metazoa</taxon>
        <taxon>Spiralia</taxon>
        <taxon>Lophotrochozoa</taxon>
        <taxon>Brachiopoda</taxon>
        <taxon>Linguliformea</taxon>
        <taxon>Lingulata</taxon>
        <taxon>Lingulida</taxon>
        <taxon>Linguloidea</taxon>
        <taxon>Lingulidae</taxon>
        <taxon>Lingula</taxon>
    </lineage>
</organism>
<feature type="coiled-coil region" evidence="1">
    <location>
        <begin position="117"/>
        <end position="163"/>
    </location>
</feature>
<evidence type="ECO:0000313" key="2">
    <source>
        <dbReference type="Proteomes" id="UP000085678"/>
    </source>
</evidence>
<dbReference type="GeneID" id="106150406"/>
<sequence>MALLKPDDNAEKTFQMTEVPATAPLLPSLSPRYNSVPRRYEETKPFVVQDFTHRKILDIGNLLHKKTLNIAEQDKLIAVREAEQAVWNQAELRKEDALRQAKIQADADLAKAIKRIKKQHEKALKEEALKVEGLMQKKALQEKQEERKQADQRLQEAVRATEERCHQELLDAVAAARLEEQQSAAHEAAKVAKHNAEKLAQAMKEASDQKKRALENLKQKMLKEKEDAVAEARLQEQKIAATKLAETKQDYDNQIRLLNLEIEQRNGEIKRLNGELKDMEKQKMLTEKQLFGLREEFQNFINSAYGYEEGEADYLMPDVKAVMDKFNLSEEK</sequence>
<keyword evidence="1" id="KW-0175">Coiled coil</keyword>
<proteinExistence type="predicted"/>
<dbReference type="KEGG" id="lak:106150406"/>
<protein>
    <submittedName>
        <fullName evidence="3">Uncharacterized protein C6orf163 homolog</fullName>
    </submittedName>
</protein>
<dbReference type="RefSeq" id="XP_013378631.1">
    <property type="nucleotide sequence ID" value="XM_013523177.1"/>
</dbReference>
<accession>A0A1S3GZH6</accession>